<organism evidence="2 3">
    <name type="scientific">Labrys okinawensis</name>
    <dbReference type="NCBI Taxonomy" id="346911"/>
    <lineage>
        <taxon>Bacteria</taxon>
        <taxon>Pseudomonadati</taxon>
        <taxon>Pseudomonadota</taxon>
        <taxon>Alphaproteobacteria</taxon>
        <taxon>Hyphomicrobiales</taxon>
        <taxon>Xanthobacteraceae</taxon>
        <taxon>Labrys</taxon>
    </lineage>
</organism>
<dbReference type="OrthoDB" id="9761577at2"/>
<reference evidence="2 3" key="1">
    <citation type="submission" date="2018-02" db="EMBL/GenBank/DDBJ databases">
        <title>Whole genome sequencing of endophytic bacterium.</title>
        <authorList>
            <person name="Eedara R."/>
            <person name="Podile A.R."/>
        </authorList>
    </citation>
    <scope>NUCLEOTIDE SEQUENCE [LARGE SCALE GENOMIC DNA]</scope>
    <source>
        <strain evidence="2 3">RP1T</strain>
    </source>
</reference>
<feature type="domain" description="Glycosyl hydrolase family 13 catalytic" evidence="1">
    <location>
        <begin position="21"/>
        <end position="777"/>
    </location>
</feature>
<dbReference type="CDD" id="cd11336">
    <property type="entry name" value="AmyAc_MTSase"/>
    <property type="match status" value="1"/>
</dbReference>
<sequence length="904" mass="99985">MSKADCPPPPRATYRLQLNSRFNFAAVEAIAGYLARLGVSHVYASPFLKARPGSSHGYDIVDHSALNPELGTTEDFDRMTQALRANGLGLILDFVPNHMGVNGADNPYWLDVLEWGQESAYAGWFDIDWRPEPSHLDGKVLVPVLGDQYGAVLAGGGLELRLDAAAGEIAVWAHGAHKLPIRPGHYGRILGNDHAELERLSDAFSHLEGFHPHERRRAGELKADLAALVAADPKMAAAVAERLGHFAGLAGDLESWKRLDRLIADQHWRVAHFRVAADDINYRRFFNISDLAGLRIEHEELFEHAHRFVFELIAKGVLDGLRIDHIDGLLDPKTYCRRLREKTPRPVYLVVEKILGESEELREDWQADGTTGYEFANLLTNLLIDPNGQARLDELYRRFSGERRSFKAISRECKLAIMEDEMAGELGGLAREAARIARSNPRTADFTRNVLQRALREIVAGFRVYRTYVDMDDATAADLKELETAFAHARRSGGGIDRSVFDFLFALLSGEAVARPGSGFSRQDVLGFAMRFQQYTGPIMAKGVEDTAFYRYNRFIAANEVGGHPGHLGASVEAFHAANLARHAGAMLATSTHDTKRGEDCRARLAVLSEIPVDFAEAAARWRTMLGGTEAGPDGNDIFLFFQLLVGAWPPGLVPADPGALQRFQERLQLAMLKSAREAKIHTNWAAPDEAYEKSLHDYVAAAFANQDFLADFIGFEKRVIELGAANSLTQTVLKFTVPGIPDIYQGAEAYDFSLVDPDNRRPVDWAWRKDGLEKLRPIARDDLLDGSAKLAVIANLLALRRRHEALFAEGDYRPIEMAGDRFIAFSRQHGDCALIVVAARFPGRGPIDGFLPLPHHDPVYGDILSGRQITPGKEGIDLAMLLAELPAAVLVPQTPPAIRHSQP</sequence>
<dbReference type="SUPFAM" id="SSF51445">
    <property type="entry name" value="(Trans)glycosidases"/>
    <property type="match status" value="1"/>
</dbReference>
<dbReference type="Proteomes" id="UP000237682">
    <property type="component" value="Unassembled WGS sequence"/>
</dbReference>
<keyword evidence="3" id="KW-1185">Reference proteome</keyword>
<evidence type="ECO:0000259" key="1">
    <source>
        <dbReference type="SMART" id="SM00642"/>
    </source>
</evidence>
<dbReference type="SMART" id="SM00642">
    <property type="entry name" value="Aamy"/>
    <property type="match status" value="1"/>
</dbReference>
<evidence type="ECO:0000313" key="3">
    <source>
        <dbReference type="Proteomes" id="UP000237682"/>
    </source>
</evidence>
<dbReference type="RefSeq" id="WP_105860130.1">
    <property type="nucleotide sequence ID" value="NZ_PUEJ01000001.1"/>
</dbReference>
<dbReference type="InterPro" id="IPR006047">
    <property type="entry name" value="GH13_cat_dom"/>
</dbReference>
<name>A0A2S9QIK3_9HYPH</name>
<dbReference type="PANTHER" id="PTHR10357">
    <property type="entry name" value="ALPHA-AMYLASE FAMILY MEMBER"/>
    <property type="match status" value="1"/>
</dbReference>
<dbReference type="InterPro" id="IPR017853">
    <property type="entry name" value="GH"/>
</dbReference>
<dbReference type="EMBL" id="PUEJ01000001">
    <property type="protein sequence ID" value="PRH89165.1"/>
    <property type="molecule type" value="Genomic_DNA"/>
</dbReference>
<comment type="caution">
    <text evidence="2">The sequence shown here is derived from an EMBL/GenBank/DDBJ whole genome shotgun (WGS) entry which is preliminary data.</text>
</comment>
<evidence type="ECO:0000313" key="2">
    <source>
        <dbReference type="EMBL" id="PRH89165.1"/>
    </source>
</evidence>
<accession>A0A2S9QIK3</accession>
<dbReference type="GO" id="GO:0047470">
    <property type="term" value="F:(1,4)-alpha-D-glucan 1-alpha-D-glucosylmutase activity"/>
    <property type="evidence" value="ECO:0007669"/>
    <property type="project" value="TreeGrafter"/>
</dbReference>
<protein>
    <submittedName>
        <fullName evidence="2">Malto-oligosyltrehalose synthase</fullName>
    </submittedName>
</protein>
<dbReference type="PANTHER" id="PTHR10357:SF216">
    <property type="entry name" value="MALTOOLIGOSYL TREHALOSE SYNTHASE-RELATED"/>
    <property type="match status" value="1"/>
</dbReference>
<dbReference type="InterPro" id="IPR012767">
    <property type="entry name" value="Trehalose_TreY"/>
</dbReference>
<dbReference type="Pfam" id="PF00128">
    <property type="entry name" value="Alpha-amylase"/>
    <property type="match status" value="1"/>
</dbReference>
<dbReference type="NCBIfam" id="TIGR02401">
    <property type="entry name" value="trehalose_TreY"/>
    <property type="match status" value="1"/>
</dbReference>
<dbReference type="Gene3D" id="3.30.1590.10">
    <property type="entry name" value="Maltooligosyl trehalose synthase, domain 2"/>
    <property type="match status" value="1"/>
</dbReference>
<gene>
    <name evidence="2" type="primary">treY</name>
    <name evidence="2" type="ORF">C5L14_00805</name>
</gene>
<dbReference type="Gene3D" id="3.20.20.80">
    <property type="entry name" value="Glycosidases"/>
    <property type="match status" value="3"/>
</dbReference>
<proteinExistence type="predicted"/>
<dbReference type="AlphaFoldDB" id="A0A2S9QIK3"/>
<dbReference type="GO" id="GO:0030980">
    <property type="term" value="P:alpha-glucan catabolic process"/>
    <property type="evidence" value="ECO:0007669"/>
    <property type="project" value="TreeGrafter"/>
</dbReference>
<dbReference type="GO" id="GO:0005992">
    <property type="term" value="P:trehalose biosynthetic process"/>
    <property type="evidence" value="ECO:0007669"/>
    <property type="project" value="TreeGrafter"/>
</dbReference>